<dbReference type="PROSITE" id="PS51272">
    <property type="entry name" value="SLH"/>
    <property type="match status" value="1"/>
</dbReference>
<feature type="domain" description="SLH" evidence="2">
    <location>
        <begin position="61"/>
        <end position="116"/>
    </location>
</feature>
<feature type="region of interest" description="Disordered" evidence="1">
    <location>
        <begin position="1"/>
        <end position="22"/>
    </location>
</feature>
<dbReference type="Proteomes" id="UP000564644">
    <property type="component" value="Unassembled WGS sequence"/>
</dbReference>
<evidence type="ECO:0000313" key="3">
    <source>
        <dbReference type="EMBL" id="MBB6729433.1"/>
    </source>
</evidence>
<dbReference type="AlphaFoldDB" id="A0A7X0SGA9"/>
<sequence length="116" mass="12218">MGAGLRGSAPLRRQYGHPRDYNAASAASQTVTIASGSGTAYDHSVYYGSNVKAPSVENGDLTRFEDADAVAGYAKISISLLVDAGVVQGDNGEIHPKDSLSRAEAAVLIYRLLFEK</sequence>
<evidence type="ECO:0000259" key="2">
    <source>
        <dbReference type="PROSITE" id="PS51272"/>
    </source>
</evidence>
<organism evidence="3 4">
    <name type="scientific">Cohnella zeiphila</name>
    <dbReference type="NCBI Taxonomy" id="2761120"/>
    <lineage>
        <taxon>Bacteria</taxon>
        <taxon>Bacillati</taxon>
        <taxon>Bacillota</taxon>
        <taxon>Bacilli</taxon>
        <taxon>Bacillales</taxon>
        <taxon>Paenibacillaceae</taxon>
        <taxon>Cohnella</taxon>
    </lineage>
</organism>
<proteinExistence type="predicted"/>
<name>A0A7X0SGA9_9BACL</name>
<comment type="caution">
    <text evidence="3">The sequence shown here is derived from an EMBL/GenBank/DDBJ whole genome shotgun (WGS) entry which is preliminary data.</text>
</comment>
<evidence type="ECO:0000256" key="1">
    <source>
        <dbReference type="SAM" id="MobiDB-lite"/>
    </source>
</evidence>
<evidence type="ECO:0000313" key="4">
    <source>
        <dbReference type="Proteomes" id="UP000564644"/>
    </source>
</evidence>
<dbReference type="InterPro" id="IPR001119">
    <property type="entry name" value="SLH_dom"/>
</dbReference>
<protein>
    <submittedName>
        <fullName evidence="3">S-layer homology domain-containing protein</fullName>
    </submittedName>
</protein>
<reference evidence="3 4" key="1">
    <citation type="submission" date="2020-08" db="EMBL/GenBank/DDBJ databases">
        <title>Cohnella phylogeny.</title>
        <authorList>
            <person name="Dunlap C."/>
        </authorList>
    </citation>
    <scope>NUCLEOTIDE SEQUENCE [LARGE SCALE GENOMIC DNA]</scope>
    <source>
        <strain evidence="3 4">CBP 2801</strain>
    </source>
</reference>
<accession>A0A7X0SGA9</accession>
<dbReference type="EMBL" id="JACJVO010000001">
    <property type="protein sequence ID" value="MBB6729433.1"/>
    <property type="molecule type" value="Genomic_DNA"/>
</dbReference>
<keyword evidence="4" id="KW-1185">Reference proteome</keyword>
<dbReference type="Pfam" id="PF00395">
    <property type="entry name" value="SLH"/>
    <property type="match status" value="1"/>
</dbReference>
<gene>
    <name evidence="3" type="ORF">H7C18_00800</name>
</gene>